<comment type="caution">
    <text evidence="7">The sequence shown here is derived from an EMBL/GenBank/DDBJ whole genome shotgun (WGS) entry which is preliminary data.</text>
</comment>
<evidence type="ECO:0000256" key="5">
    <source>
        <dbReference type="SAM" id="MobiDB-lite"/>
    </source>
</evidence>
<dbReference type="PROSITE" id="PS01081">
    <property type="entry name" value="HTH_TETR_1"/>
    <property type="match status" value="1"/>
</dbReference>
<reference evidence="7 8" key="1">
    <citation type="submission" date="2023-01" db="EMBL/GenBank/DDBJ databases">
        <title>Novel species of the genus Asticcacaulis isolated from rivers.</title>
        <authorList>
            <person name="Lu H."/>
        </authorList>
    </citation>
    <scope>NUCLEOTIDE SEQUENCE [LARGE SCALE GENOMIC DNA]</scope>
    <source>
        <strain evidence="7 8">LKC15W</strain>
    </source>
</reference>
<dbReference type="InterPro" id="IPR036271">
    <property type="entry name" value="Tet_transcr_reg_TetR-rel_C_sf"/>
</dbReference>
<sequence length="235" mass="25515">MQKAETPPPNDQPNDKAASPRVRGRPRAFDREAALSKAMRLFWCKGFAATSISDLTEDMGIGSPSLYAAFGSKEALYAEALRYYVDSNDAFAWGAFRAAPTAREAVEAYLTLLASALTGELSDMPRGCMVTLSAVGSEGYPELGERVREERSVAYNRLKDRLEKGIADGDLPLKTDARPLARFIQTIVAGMSILARDGASREDLEGVVRMAFLGWEGAVRNAQADVNASEVTLRT</sequence>
<evidence type="ECO:0000313" key="7">
    <source>
        <dbReference type="EMBL" id="MDC7675534.1"/>
    </source>
</evidence>
<protein>
    <submittedName>
        <fullName evidence="7">TetR/AcrR family transcriptional regulator</fullName>
    </submittedName>
</protein>
<dbReference type="InterPro" id="IPR023772">
    <property type="entry name" value="DNA-bd_HTH_TetR-type_CS"/>
</dbReference>
<dbReference type="Gene3D" id="1.10.10.60">
    <property type="entry name" value="Homeodomain-like"/>
    <property type="match status" value="1"/>
</dbReference>
<dbReference type="EMBL" id="JAQQKV010000001">
    <property type="protein sequence ID" value="MDC7675534.1"/>
    <property type="molecule type" value="Genomic_DNA"/>
</dbReference>
<feature type="DNA-binding region" description="H-T-H motif" evidence="4">
    <location>
        <begin position="51"/>
        <end position="70"/>
    </location>
</feature>
<proteinExistence type="predicted"/>
<keyword evidence="1" id="KW-0805">Transcription regulation</keyword>
<dbReference type="InterPro" id="IPR001647">
    <property type="entry name" value="HTH_TetR"/>
</dbReference>
<gene>
    <name evidence="7" type="ORF">PQU98_05305</name>
</gene>
<evidence type="ECO:0000259" key="6">
    <source>
        <dbReference type="PROSITE" id="PS50977"/>
    </source>
</evidence>
<dbReference type="SUPFAM" id="SSF46689">
    <property type="entry name" value="Homeodomain-like"/>
    <property type="match status" value="1"/>
</dbReference>
<feature type="domain" description="HTH tetR-type" evidence="6">
    <location>
        <begin position="28"/>
        <end position="88"/>
    </location>
</feature>
<keyword evidence="2 4" id="KW-0238">DNA-binding</keyword>
<evidence type="ECO:0000256" key="4">
    <source>
        <dbReference type="PROSITE-ProRule" id="PRU00335"/>
    </source>
</evidence>
<dbReference type="PANTHER" id="PTHR47506:SF1">
    <property type="entry name" value="HTH-TYPE TRANSCRIPTIONAL REGULATOR YJDC"/>
    <property type="match status" value="1"/>
</dbReference>
<feature type="region of interest" description="Disordered" evidence="5">
    <location>
        <begin position="1"/>
        <end position="26"/>
    </location>
</feature>
<accession>A0ABT5HIW0</accession>
<dbReference type="PROSITE" id="PS50977">
    <property type="entry name" value="HTH_TETR_2"/>
    <property type="match status" value="1"/>
</dbReference>
<dbReference type="InterPro" id="IPR009057">
    <property type="entry name" value="Homeodomain-like_sf"/>
</dbReference>
<dbReference type="Gene3D" id="1.10.357.10">
    <property type="entry name" value="Tetracycline Repressor, domain 2"/>
    <property type="match status" value="1"/>
</dbReference>
<evidence type="ECO:0000313" key="8">
    <source>
        <dbReference type="Proteomes" id="UP001218579"/>
    </source>
</evidence>
<organism evidence="7 8">
    <name type="scientific">Asticcacaulis machinosus</name>
    <dbReference type="NCBI Taxonomy" id="2984211"/>
    <lineage>
        <taxon>Bacteria</taxon>
        <taxon>Pseudomonadati</taxon>
        <taxon>Pseudomonadota</taxon>
        <taxon>Alphaproteobacteria</taxon>
        <taxon>Caulobacterales</taxon>
        <taxon>Caulobacteraceae</taxon>
        <taxon>Asticcacaulis</taxon>
    </lineage>
</organism>
<name>A0ABT5HIW0_9CAUL</name>
<dbReference type="PANTHER" id="PTHR47506">
    <property type="entry name" value="TRANSCRIPTIONAL REGULATORY PROTEIN"/>
    <property type="match status" value="1"/>
</dbReference>
<keyword evidence="8" id="KW-1185">Reference proteome</keyword>
<dbReference type="RefSeq" id="WP_272743851.1">
    <property type="nucleotide sequence ID" value="NZ_JAQQKV010000001.1"/>
</dbReference>
<keyword evidence="3" id="KW-0804">Transcription</keyword>
<dbReference type="Pfam" id="PF00440">
    <property type="entry name" value="TetR_N"/>
    <property type="match status" value="1"/>
</dbReference>
<dbReference type="Proteomes" id="UP001218579">
    <property type="component" value="Unassembled WGS sequence"/>
</dbReference>
<evidence type="ECO:0000256" key="3">
    <source>
        <dbReference type="ARBA" id="ARBA00023163"/>
    </source>
</evidence>
<feature type="compositionally biased region" description="Pro residues" evidence="5">
    <location>
        <begin position="1"/>
        <end position="11"/>
    </location>
</feature>
<evidence type="ECO:0000256" key="2">
    <source>
        <dbReference type="ARBA" id="ARBA00023125"/>
    </source>
</evidence>
<dbReference type="SUPFAM" id="SSF48498">
    <property type="entry name" value="Tetracyclin repressor-like, C-terminal domain"/>
    <property type="match status" value="1"/>
</dbReference>
<evidence type="ECO:0000256" key="1">
    <source>
        <dbReference type="ARBA" id="ARBA00023015"/>
    </source>
</evidence>